<feature type="signal peptide" evidence="1">
    <location>
        <begin position="1"/>
        <end position="19"/>
    </location>
</feature>
<dbReference type="Proteomes" id="UP000305709">
    <property type="component" value="Unassembled WGS sequence"/>
</dbReference>
<name>A0A5C4NJ43_9RHOB</name>
<comment type="caution">
    <text evidence="2">The sequence shown here is derived from an EMBL/GenBank/DDBJ whole genome shotgun (WGS) entry which is preliminary data.</text>
</comment>
<sequence>MSLSVLAAAGLGLAPLALAQDAAGRTPNPLLTFTLSQGLGAERNANLDPGSDEVEARSNTDVALAFETRTPVSTLSLGTDATLDLPLSGDGDRRVRGPQLRFDYDRTVPSASLSLSGRASETDVAFLRTLGDFVDDDGTIDLPDDFADFRGEGTRRNLRLDGDLSLRDNAPLGVILSAGTEVTDYSDVTSSDLVDFQETTFGAALRFRLTEVAEVTAGLRGSTYDEDGADPVTRYGFDLAGAIERRDGQVSAQLTLDETDDGTRAALSFGRAIERRTLQLSGSLGVTRDGTGDLELTGSLQATRELANGSASVALDQSVETVEGNDEKVVTTVSANYARALTPVASLSVDALFGRSQDTGSDESTRTLEVGATLSRQVTEDWDLSLGLRARQRDETGAETARGQDLFLTLGRSFRGGF</sequence>
<evidence type="ECO:0008006" key="4">
    <source>
        <dbReference type="Google" id="ProtNLM"/>
    </source>
</evidence>
<feature type="chain" id="PRO_5022907782" description="Outer membrane beta-barrel protein" evidence="1">
    <location>
        <begin position="20"/>
        <end position="418"/>
    </location>
</feature>
<evidence type="ECO:0000313" key="3">
    <source>
        <dbReference type="Proteomes" id="UP000305709"/>
    </source>
</evidence>
<dbReference type="OrthoDB" id="7756354at2"/>
<keyword evidence="3" id="KW-1185">Reference proteome</keyword>
<protein>
    <recommendedName>
        <fullName evidence="4">Outer membrane beta-barrel protein</fullName>
    </recommendedName>
</protein>
<dbReference type="AlphaFoldDB" id="A0A5C4NJ43"/>
<reference evidence="2 3" key="1">
    <citation type="submission" date="2019-06" db="EMBL/GenBank/DDBJ databases">
        <authorList>
            <person name="Jiang L."/>
        </authorList>
    </citation>
    <scope>NUCLEOTIDE SEQUENCE [LARGE SCALE GENOMIC DNA]</scope>
    <source>
        <strain evidence="2 3">YIM 48858</strain>
    </source>
</reference>
<dbReference type="SUPFAM" id="SSF56935">
    <property type="entry name" value="Porins"/>
    <property type="match status" value="1"/>
</dbReference>
<dbReference type="EMBL" id="VDFV01000001">
    <property type="protein sequence ID" value="TNC74801.1"/>
    <property type="molecule type" value="Genomic_DNA"/>
</dbReference>
<dbReference type="RefSeq" id="WP_139079795.1">
    <property type="nucleotide sequence ID" value="NZ_VDFV01000001.1"/>
</dbReference>
<keyword evidence="1" id="KW-0732">Signal</keyword>
<organism evidence="2 3">
    <name type="scientific">Rubellimicrobium roseum</name>
    <dbReference type="NCBI Taxonomy" id="687525"/>
    <lineage>
        <taxon>Bacteria</taxon>
        <taxon>Pseudomonadati</taxon>
        <taxon>Pseudomonadota</taxon>
        <taxon>Alphaproteobacteria</taxon>
        <taxon>Rhodobacterales</taxon>
        <taxon>Roseobacteraceae</taxon>
        <taxon>Rubellimicrobium</taxon>
    </lineage>
</organism>
<evidence type="ECO:0000256" key="1">
    <source>
        <dbReference type="SAM" id="SignalP"/>
    </source>
</evidence>
<evidence type="ECO:0000313" key="2">
    <source>
        <dbReference type="EMBL" id="TNC74801.1"/>
    </source>
</evidence>
<proteinExistence type="predicted"/>
<gene>
    <name evidence="2" type="ORF">FHG71_01325</name>
</gene>
<accession>A0A5C4NJ43</accession>